<dbReference type="InterPro" id="IPR008457">
    <property type="entry name" value="Cu-R_CopD_dom"/>
</dbReference>
<keyword evidence="1" id="KW-1133">Transmembrane helix</keyword>
<keyword evidence="1" id="KW-0472">Membrane</keyword>
<dbReference type="Pfam" id="PF05425">
    <property type="entry name" value="CopD"/>
    <property type="match status" value="1"/>
</dbReference>
<reference evidence="3 4" key="1">
    <citation type="submission" date="2021-03" db="EMBL/GenBank/DDBJ databases">
        <title>Thiomicrorhabdus sp.nov.,novel sulfur-oxidizing bacteria isolated from coastal sediment.</title>
        <authorList>
            <person name="Liu X."/>
        </authorList>
    </citation>
    <scope>NUCLEOTIDE SEQUENCE [LARGE SCALE GENOMIC DNA]</scope>
    <source>
        <strain evidence="3 4">6S2-11</strain>
    </source>
</reference>
<feature type="transmembrane region" description="Helical" evidence="1">
    <location>
        <begin position="49"/>
        <end position="70"/>
    </location>
</feature>
<protein>
    <submittedName>
        <fullName evidence="3">CopD family protein</fullName>
    </submittedName>
</protein>
<sequence length="157" mass="17930">MIESVLFTSLHTIAAVLWVGGIFLVYKVFRPTAIEQLEPPQRLQMFLGVFDRFFPWVWVFIAALVVSGYWDWYSRLGGIADASLYMHLMHIIGWIMIVLFAWLYFVAYKQFKTAVQNKEFPVAGAVLNDKMRPVIVINLALGILEAVIGASGPYWVL</sequence>
<accession>A0ABS3Q4Q6</accession>
<feature type="domain" description="Copper resistance protein D" evidence="2">
    <location>
        <begin position="49"/>
        <end position="145"/>
    </location>
</feature>
<comment type="caution">
    <text evidence="3">The sequence shown here is derived from an EMBL/GenBank/DDBJ whole genome shotgun (WGS) entry which is preliminary data.</text>
</comment>
<feature type="transmembrane region" description="Helical" evidence="1">
    <location>
        <begin position="6"/>
        <end position="29"/>
    </location>
</feature>
<keyword evidence="1" id="KW-0812">Transmembrane</keyword>
<dbReference type="RefSeq" id="WP_208148597.1">
    <property type="nucleotide sequence ID" value="NZ_JAGETV010000007.1"/>
</dbReference>
<evidence type="ECO:0000259" key="2">
    <source>
        <dbReference type="Pfam" id="PF05425"/>
    </source>
</evidence>
<keyword evidence="4" id="KW-1185">Reference proteome</keyword>
<evidence type="ECO:0000313" key="3">
    <source>
        <dbReference type="EMBL" id="MBO1927153.1"/>
    </source>
</evidence>
<dbReference type="EMBL" id="JAGETV010000007">
    <property type="protein sequence ID" value="MBO1927153.1"/>
    <property type="molecule type" value="Genomic_DNA"/>
</dbReference>
<evidence type="ECO:0000256" key="1">
    <source>
        <dbReference type="SAM" id="Phobius"/>
    </source>
</evidence>
<name>A0ABS3Q4Q6_9GAMM</name>
<dbReference type="Proteomes" id="UP000664835">
    <property type="component" value="Unassembled WGS sequence"/>
</dbReference>
<feature type="transmembrane region" description="Helical" evidence="1">
    <location>
        <begin position="82"/>
        <end position="108"/>
    </location>
</feature>
<gene>
    <name evidence="3" type="ORF">J3998_06145</name>
</gene>
<feature type="transmembrane region" description="Helical" evidence="1">
    <location>
        <begin position="135"/>
        <end position="156"/>
    </location>
</feature>
<evidence type="ECO:0000313" key="4">
    <source>
        <dbReference type="Proteomes" id="UP000664835"/>
    </source>
</evidence>
<proteinExistence type="predicted"/>
<organism evidence="3 4">
    <name type="scientific">Thiomicrorhabdus marina</name>
    <dbReference type="NCBI Taxonomy" id="2818442"/>
    <lineage>
        <taxon>Bacteria</taxon>
        <taxon>Pseudomonadati</taxon>
        <taxon>Pseudomonadota</taxon>
        <taxon>Gammaproteobacteria</taxon>
        <taxon>Thiotrichales</taxon>
        <taxon>Piscirickettsiaceae</taxon>
        <taxon>Thiomicrorhabdus</taxon>
    </lineage>
</organism>